<dbReference type="InterPro" id="IPR015433">
    <property type="entry name" value="PI3/4_kinase"/>
</dbReference>
<evidence type="ECO:0000256" key="3">
    <source>
        <dbReference type="SAM" id="MobiDB-lite"/>
    </source>
</evidence>
<dbReference type="PANTHER" id="PTHR10048:SF22">
    <property type="entry name" value="PHOSPHATIDYLINOSITOL 4-KINASE BETA"/>
    <property type="match status" value="1"/>
</dbReference>
<evidence type="ECO:0000256" key="1">
    <source>
        <dbReference type="ARBA" id="ARBA00022679"/>
    </source>
</evidence>
<dbReference type="AlphaFoldDB" id="A0A6A4HFR5"/>
<dbReference type="Gene3D" id="1.10.1070.11">
    <property type="entry name" value="Phosphatidylinositol 3-/4-kinase, catalytic domain"/>
    <property type="match status" value="1"/>
</dbReference>
<evidence type="ECO:0000313" key="6">
    <source>
        <dbReference type="Proteomes" id="UP000799118"/>
    </source>
</evidence>
<dbReference type="GO" id="GO:0046854">
    <property type="term" value="P:phosphatidylinositol phosphate biosynthetic process"/>
    <property type="evidence" value="ECO:0007669"/>
    <property type="project" value="InterPro"/>
</dbReference>
<dbReference type="InterPro" id="IPR000403">
    <property type="entry name" value="PI3/4_kinase_cat_dom"/>
</dbReference>
<keyword evidence="1" id="KW-0808">Transferase</keyword>
<dbReference type="PROSITE" id="PS50290">
    <property type="entry name" value="PI3_4_KINASE_3"/>
    <property type="match status" value="1"/>
</dbReference>
<dbReference type="GO" id="GO:0048015">
    <property type="term" value="P:phosphatidylinositol-mediated signaling"/>
    <property type="evidence" value="ECO:0007669"/>
    <property type="project" value="TreeGrafter"/>
</dbReference>
<dbReference type="GO" id="GO:0004430">
    <property type="term" value="F:1-phosphatidylinositol 4-kinase activity"/>
    <property type="evidence" value="ECO:0007669"/>
    <property type="project" value="TreeGrafter"/>
</dbReference>
<dbReference type="InterPro" id="IPR036940">
    <property type="entry name" value="PI3/4_kinase_cat_sf"/>
</dbReference>
<dbReference type="InterPro" id="IPR011009">
    <property type="entry name" value="Kinase-like_dom_sf"/>
</dbReference>
<keyword evidence="2 5" id="KW-0418">Kinase</keyword>
<dbReference type="Pfam" id="PF00454">
    <property type="entry name" value="PI3_PI4_kinase"/>
    <property type="match status" value="1"/>
</dbReference>
<dbReference type="Gene3D" id="3.30.1010.10">
    <property type="entry name" value="Phosphatidylinositol 3-kinase Catalytic Subunit, Chain A, domain 4"/>
    <property type="match status" value="1"/>
</dbReference>
<organism evidence="5 6">
    <name type="scientific">Gymnopus androsaceus JB14</name>
    <dbReference type="NCBI Taxonomy" id="1447944"/>
    <lineage>
        <taxon>Eukaryota</taxon>
        <taxon>Fungi</taxon>
        <taxon>Dikarya</taxon>
        <taxon>Basidiomycota</taxon>
        <taxon>Agaricomycotina</taxon>
        <taxon>Agaricomycetes</taxon>
        <taxon>Agaricomycetidae</taxon>
        <taxon>Agaricales</taxon>
        <taxon>Marasmiineae</taxon>
        <taxon>Omphalotaceae</taxon>
        <taxon>Gymnopus</taxon>
    </lineage>
</organism>
<evidence type="ECO:0000259" key="4">
    <source>
        <dbReference type="PROSITE" id="PS50290"/>
    </source>
</evidence>
<dbReference type="Proteomes" id="UP000799118">
    <property type="component" value="Unassembled WGS sequence"/>
</dbReference>
<dbReference type="SUPFAM" id="SSF56112">
    <property type="entry name" value="Protein kinase-like (PK-like)"/>
    <property type="match status" value="1"/>
</dbReference>
<protein>
    <submittedName>
        <fullName evidence="5">Kinase-like protein</fullName>
    </submittedName>
</protein>
<dbReference type="SMART" id="SM00146">
    <property type="entry name" value="PI3Kc"/>
    <property type="match status" value="1"/>
</dbReference>
<dbReference type="PANTHER" id="PTHR10048">
    <property type="entry name" value="PHOSPHATIDYLINOSITOL KINASE"/>
    <property type="match status" value="1"/>
</dbReference>
<feature type="region of interest" description="Disordered" evidence="3">
    <location>
        <begin position="578"/>
        <end position="606"/>
    </location>
</feature>
<keyword evidence="6" id="KW-1185">Reference proteome</keyword>
<feature type="region of interest" description="Disordered" evidence="3">
    <location>
        <begin position="203"/>
        <end position="246"/>
    </location>
</feature>
<feature type="compositionally biased region" description="Acidic residues" evidence="3">
    <location>
        <begin position="220"/>
        <end position="233"/>
    </location>
</feature>
<feature type="domain" description="PI3K/PI4K catalytic" evidence="4">
    <location>
        <begin position="672"/>
        <end position="937"/>
    </location>
</feature>
<evidence type="ECO:0000313" key="5">
    <source>
        <dbReference type="EMBL" id="KAE9396067.1"/>
    </source>
</evidence>
<proteinExistence type="predicted"/>
<accession>A0A6A4HFR5</accession>
<feature type="region of interest" description="Disordered" evidence="3">
    <location>
        <begin position="445"/>
        <end position="466"/>
    </location>
</feature>
<dbReference type="EMBL" id="ML769520">
    <property type="protein sequence ID" value="KAE9396067.1"/>
    <property type="molecule type" value="Genomic_DNA"/>
</dbReference>
<name>A0A6A4HFR5_9AGAR</name>
<dbReference type="GO" id="GO:0016020">
    <property type="term" value="C:membrane"/>
    <property type="evidence" value="ECO:0007669"/>
    <property type="project" value="TreeGrafter"/>
</dbReference>
<reference evidence="5" key="1">
    <citation type="journal article" date="2019" name="Environ. Microbiol.">
        <title>Fungal ecological strategies reflected in gene transcription - a case study of two litter decomposers.</title>
        <authorList>
            <person name="Barbi F."/>
            <person name="Kohler A."/>
            <person name="Barry K."/>
            <person name="Baskaran P."/>
            <person name="Daum C."/>
            <person name="Fauchery L."/>
            <person name="Ihrmark K."/>
            <person name="Kuo A."/>
            <person name="LaButti K."/>
            <person name="Lipzen A."/>
            <person name="Morin E."/>
            <person name="Grigoriev I.V."/>
            <person name="Henrissat B."/>
            <person name="Lindahl B."/>
            <person name="Martin F."/>
        </authorList>
    </citation>
    <scope>NUCLEOTIDE SEQUENCE</scope>
    <source>
        <strain evidence="5">JB14</strain>
    </source>
</reference>
<dbReference type="GO" id="GO:0005737">
    <property type="term" value="C:cytoplasm"/>
    <property type="evidence" value="ECO:0007669"/>
    <property type="project" value="TreeGrafter"/>
</dbReference>
<dbReference type="OrthoDB" id="10264149at2759"/>
<evidence type="ECO:0000256" key="2">
    <source>
        <dbReference type="ARBA" id="ARBA00022777"/>
    </source>
</evidence>
<gene>
    <name evidence="5" type="ORF">BT96DRAFT_958324</name>
</gene>
<sequence length="952" mass="106741">MSTHGLLLRLFLTPSFFTVEVALQYLTIYADNIGITYYITRRLRDFEISELRDVWGFVCHLLLTRPSKSRALECFVVEIAQKSTHIAMITLWFMQAALKDLSNSPHNSSSFVICQRVLHKCHEIIFGDLPPQVAPYSTMNVPFSSRFSRKKVKPHMEPALIGIAMVLAGTPAMPRLTDIMGQVAIEQGRADDAALSEFKSIEQEEQDSAMGVGRIASPDSADDELENPPDSAEDSPPSPESEPSEPLILSRRRAMGPAQTVPALPLHIRGLRRSHAEQPETITPYQSSPSISSARAPLRTASYNHADVLLQTYDMPSQIHLLKGHYCRSEVQFILSLENISNRLLVVPRPARVSALRAELTSLNHKLPAEVCMPMWCTSSDSSQHAHHHRIVRIPPGESVVLNSAERAPYLLYMEILNDDLDFDPQKRGNKEVLKKIILSEDERSGASRDLNPFNPDTDMSRDEKSTLFPRNSLSVIPPTPTSPDEEEEMDLVEQVYGPDQSLLSQPFDLSESIVLPPPPKNKDLDRAAWSRPSSVNASPMETPYSISLDEYSERMRTAAIMLAQLNANLVREPTNAGSLARTGFSSSTEPPKSAPNADFGKSGPSRMRLQFSEASAIRDRIMQEMLALEEERMAHMRENRETESIIRIGDISGGMKTAEDEGIIRREISKADPSAVVFSESWTAKKSRIRHGSPYGHLANWDCVSVIVKTGGDLRQEQLAVQLIHQFQRIWEEESCQCWIRYFRILITGGSSGLVETITDAVSIHSIKKSEYARRIAEGRFGHVTLFDHFRSTYGDPSSAKFARAQRNFAKSLADGHLIHIDFGFMLANTPGNIRFEAAPFKLPAEYIEVLGGVDGAPFLEFRKLFREGFEAARKHCDRIITMVELMQKDSTLPCFAAFGDQTAAQLRDRFQPTLTHSLVGELVDRLIDTSLGSHWTRLYDSYQYYSQSIL</sequence>